<organism evidence="1 2">
    <name type="scientific">Zizania palustris</name>
    <name type="common">Northern wild rice</name>
    <dbReference type="NCBI Taxonomy" id="103762"/>
    <lineage>
        <taxon>Eukaryota</taxon>
        <taxon>Viridiplantae</taxon>
        <taxon>Streptophyta</taxon>
        <taxon>Embryophyta</taxon>
        <taxon>Tracheophyta</taxon>
        <taxon>Spermatophyta</taxon>
        <taxon>Magnoliopsida</taxon>
        <taxon>Liliopsida</taxon>
        <taxon>Poales</taxon>
        <taxon>Poaceae</taxon>
        <taxon>BOP clade</taxon>
        <taxon>Oryzoideae</taxon>
        <taxon>Oryzeae</taxon>
        <taxon>Zizaniinae</taxon>
        <taxon>Zizania</taxon>
    </lineage>
</organism>
<dbReference type="Proteomes" id="UP000729402">
    <property type="component" value="Unassembled WGS sequence"/>
</dbReference>
<accession>A0A8J5TAF7</accession>
<dbReference type="EMBL" id="JAAALK010000086">
    <property type="protein sequence ID" value="KAG8082694.1"/>
    <property type="molecule type" value="Genomic_DNA"/>
</dbReference>
<evidence type="ECO:0000313" key="2">
    <source>
        <dbReference type="Proteomes" id="UP000729402"/>
    </source>
</evidence>
<dbReference type="AlphaFoldDB" id="A0A8J5TAF7"/>
<gene>
    <name evidence="1" type="ORF">GUJ93_ZPchr0014g47268</name>
</gene>
<comment type="caution">
    <text evidence="1">The sequence shown here is derived from an EMBL/GenBank/DDBJ whole genome shotgun (WGS) entry which is preliminary data.</text>
</comment>
<proteinExistence type="predicted"/>
<sequence length="73" mass="7234">MAGASRHGSRPALIGRGDETSVFIAPRELRKLRTAAGRLSACRSGGGAEAASRPCTAAPTARVVVAASATAAS</sequence>
<keyword evidence="2" id="KW-1185">Reference proteome</keyword>
<name>A0A8J5TAF7_ZIZPA</name>
<reference evidence="1" key="1">
    <citation type="journal article" date="2021" name="bioRxiv">
        <title>Whole Genome Assembly and Annotation of Northern Wild Rice, Zizania palustris L., Supports a Whole Genome Duplication in the Zizania Genus.</title>
        <authorList>
            <person name="Haas M."/>
            <person name="Kono T."/>
            <person name="Macchietto M."/>
            <person name="Millas R."/>
            <person name="McGilp L."/>
            <person name="Shao M."/>
            <person name="Duquette J."/>
            <person name="Hirsch C.N."/>
            <person name="Kimball J."/>
        </authorList>
    </citation>
    <scope>NUCLEOTIDE SEQUENCE</scope>
    <source>
        <tissue evidence="1">Fresh leaf tissue</tissue>
    </source>
</reference>
<reference evidence="1" key="2">
    <citation type="submission" date="2021-02" db="EMBL/GenBank/DDBJ databases">
        <authorList>
            <person name="Kimball J.A."/>
            <person name="Haas M.W."/>
            <person name="Macchietto M."/>
            <person name="Kono T."/>
            <person name="Duquette J."/>
            <person name="Shao M."/>
        </authorList>
    </citation>
    <scope>NUCLEOTIDE SEQUENCE</scope>
    <source>
        <tissue evidence="1">Fresh leaf tissue</tissue>
    </source>
</reference>
<protein>
    <submittedName>
        <fullName evidence="1">Uncharacterized protein</fullName>
    </submittedName>
</protein>
<evidence type="ECO:0000313" key="1">
    <source>
        <dbReference type="EMBL" id="KAG8082694.1"/>
    </source>
</evidence>